<feature type="region of interest" description="Disordered" evidence="1">
    <location>
        <begin position="634"/>
        <end position="672"/>
    </location>
</feature>
<gene>
    <name evidence="2" type="ORF">LTR78_004176</name>
</gene>
<accession>A0AAE0WQJ7</accession>
<evidence type="ECO:0000256" key="1">
    <source>
        <dbReference type="SAM" id="MobiDB-lite"/>
    </source>
</evidence>
<proteinExistence type="predicted"/>
<organism evidence="2 3">
    <name type="scientific">Recurvomyces mirabilis</name>
    <dbReference type="NCBI Taxonomy" id="574656"/>
    <lineage>
        <taxon>Eukaryota</taxon>
        <taxon>Fungi</taxon>
        <taxon>Dikarya</taxon>
        <taxon>Ascomycota</taxon>
        <taxon>Pezizomycotina</taxon>
        <taxon>Dothideomycetes</taxon>
        <taxon>Dothideomycetidae</taxon>
        <taxon>Mycosphaerellales</taxon>
        <taxon>Teratosphaeriaceae</taxon>
        <taxon>Recurvomyces</taxon>
    </lineage>
</organism>
<sequence length="700" mass="69980">MSSLVFRYGDFTASSGWSTRPFHLSDLVPPVPHSIYNLQPDCMKQYEILTEEAGQLRGLTPENFACNAGPYAPIIAVPQEVSALDPEWDVCLPWYGGLYDPPEALQPTAVEATPTHPATLTTTSASPSQKPTITSVTATTVRTSSSSGAGAPVLGPNGSGSSVLNSPAVASTATSLAVAYSPAIASTAPSLAPFKPADPAATSTETSNDPAEDPNAASMTSGEPWSATSAATSSAVSLDAGNSVLSILEQATRTSQTVAIATSTPANVGDRIASVLGMQSGQDPASTSKGSRGSLNSPIDPGSTSGQQTIKPVPQATVAGFPPSITLGGSIVTQDPASNYMIGSQTLVPGGPAITAGGTVLALAPSASALDVDGHTAMIAQAAPAGGSPSSVTKLVMAGSTLAPGSSIVVQGTTYSLPSTGGGIYVNGVETLVSIPSNASPLTLGSVMMTPKVVAVATKASLAQLTLGADPLEYSQSGNAFVFGTQTLTPGAQITANGETLSLQSSGVVVVNGSITRTLTSQASSIITMGPDLLSYSQSGNAIIIGTKTLSVGGQVTVSGETISLKQSGVIVVNGSITKTLAPEMTSLPAVLKLLDKTVALTTSGTAIVVGGQVLNPGSTIVVDGVTLTLPTGGTRPMTVTGSAQATGPQSATRTSVAAGGTLSSSQTSSAKSLVSSNGSRRKWEWFATVLLAHCVLMSM</sequence>
<feature type="region of interest" description="Disordered" evidence="1">
    <location>
        <begin position="189"/>
        <end position="228"/>
    </location>
</feature>
<feature type="region of interest" description="Disordered" evidence="1">
    <location>
        <begin position="115"/>
        <end position="154"/>
    </location>
</feature>
<comment type="caution">
    <text evidence="2">The sequence shown here is derived from an EMBL/GenBank/DDBJ whole genome shotgun (WGS) entry which is preliminary data.</text>
</comment>
<reference evidence="2" key="1">
    <citation type="submission" date="2023-07" db="EMBL/GenBank/DDBJ databases">
        <title>Black Yeasts Isolated from many extreme environments.</title>
        <authorList>
            <person name="Coleine C."/>
            <person name="Stajich J.E."/>
            <person name="Selbmann L."/>
        </authorList>
    </citation>
    <scope>NUCLEOTIDE SEQUENCE</scope>
    <source>
        <strain evidence="2">CCFEE 5485</strain>
    </source>
</reference>
<name>A0AAE0WQJ7_9PEZI</name>
<dbReference type="Proteomes" id="UP001274830">
    <property type="component" value="Unassembled WGS sequence"/>
</dbReference>
<evidence type="ECO:0000313" key="3">
    <source>
        <dbReference type="Proteomes" id="UP001274830"/>
    </source>
</evidence>
<dbReference type="AlphaFoldDB" id="A0AAE0WQJ7"/>
<keyword evidence="3" id="KW-1185">Reference proteome</keyword>
<feature type="compositionally biased region" description="Low complexity" evidence="1">
    <location>
        <begin position="115"/>
        <end position="151"/>
    </location>
</feature>
<protein>
    <submittedName>
        <fullName evidence="2">Uncharacterized protein</fullName>
    </submittedName>
</protein>
<dbReference type="EMBL" id="JAUTXT010000012">
    <property type="protein sequence ID" value="KAK3675984.1"/>
    <property type="molecule type" value="Genomic_DNA"/>
</dbReference>
<feature type="region of interest" description="Disordered" evidence="1">
    <location>
        <begin position="279"/>
        <end position="310"/>
    </location>
</feature>
<feature type="compositionally biased region" description="Polar residues" evidence="1">
    <location>
        <begin position="638"/>
        <end position="656"/>
    </location>
</feature>
<evidence type="ECO:0000313" key="2">
    <source>
        <dbReference type="EMBL" id="KAK3675984.1"/>
    </source>
</evidence>